<proteinExistence type="inferred from homology"/>
<keyword evidence="5 8" id="KW-0812">Transmembrane</keyword>
<dbReference type="NCBIfam" id="TIGR02212">
    <property type="entry name" value="lolCE"/>
    <property type="match status" value="1"/>
</dbReference>
<sequence length="414" mass="44730">MFKPISVAIGLRYLRAKRRNGFISFISLASIAGIALGVTALITTLAVMSGFQREIRDRMLQMAAHATVSAYGEPLTEWRLAVGKAQADPRVAGAAPYIEKEALLSATRQQPAIIRGVDPAQERKVSVLADKMVEGKLDSLTPGSFNIVLGKELALWMGAQVGDSVVVMTADGRSTPMGAMPQLKRFTVSGIFEAGYNEFDKGLAVVNMHDIQRVLRMGEGVTGVRLRLHDMDQAWDVARDLSVSLGGPYRISDWSSDNANMFRALKMEKTVMAILLSLIIAMGAFNLVSSQVMLVTDKQADIAIQRTLGLTPMSVMRIFVVQGTLIGIIGTVLGVVGGIVLTLNLEHILKAIETLLGVQLLPEDVYYITGLPTDLQTSDVVIIAGVALAMAFLATLYPAWRAARTAPAEALRYE</sequence>
<keyword evidence="3" id="KW-0813">Transport</keyword>
<comment type="subcellular location">
    <subcellularLocation>
        <location evidence="1">Cell membrane</location>
        <topology evidence="1">Multi-pass membrane protein</topology>
    </subcellularLocation>
</comment>
<organism evidence="11 12">
    <name type="scientific">Lysobacter firmicutimachus</name>
    <dbReference type="NCBI Taxonomy" id="1792846"/>
    <lineage>
        <taxon>Bacteria</taxon>
        <taxon>Pseudomonadati</taxon>
        <taxon>Pseudomonadota</taxon>
        <taxon>Gammaproteobacteria</taxon>
        <taxon>Lysobacterales</taxon>
        <taxon>Lysobacteraceae</taxon>
        <taxon>Lysobacter</taxon>
    </lineage>
</organism>
<dbReference type="InterPro" id="IPR011925">
    <property type="entry name" value="LolCE_TM"/>
</dbReference>
<evidence type="ECO:0000256" key="7">
    <source>
        <dbReference type="ARBA" id="ARBA00023136"/>
    </source>
</evidence>
<evidence type="ECO:0000256" key="8">
    <source>
        <dbReference type="SAM" id="Phobius"/>
    </source>
</evidence>
<dbReference type="PANTHER" id="PTHR30489">
    <property type="entry name" value="LIPOPROTEIN-RELEASING SYSTEM TRANSMEMBRANE PROTEIN LOLE"/>
    <property type="match status" value="1"/>
</dbReference>
<evidence type="ECO:0000256" key="6">
    <source>
        <dbReference type="ARBA" id="ARBA00022989"/>
    </source>
</evidence>
<reference evidence="11 12" key="1">
    <citation type="submission" date="2024-02" db="EMBL/GenBank/DDBJ databases">
        <title>Lysobacter Genome Sequencing and Mining.</title>
        <authorList>
            <person name="Bierman J."/>
            <person name="Walker M.C."/>
        </authorList>
    </citation>
    <scope>NUCLEOTIDE SEQUENCE [LARGE SCALE GENOMIC DNA]</scope>
    <source>
        <strain evidence="11 12">PB6250</strain>
    </source>
</reference>
<dbReference type="EMBL" id="JBANDL010000002">
    <property type="protein sequence ID" value="MEI2455675.1"/>
    <property type="molecule type" value="Genomic_DNA"/>
</dbReference>
<dbReference type="InterPro" id="IPR051447">
    <property type="entry name" value="Lipoprotein-release_system"/>
</dbReference>
<evidence type="ECO:0000256" key="1">
    <source>
        <dbReference type="ARBA" id="ARBA00004651"/>
    </source>
</evidence>
<evidence type="ECO:0000256" key="4">
    <source>
        <dbReference type="ARBA" id="ARBA00022475"/>
    </source>
</evidence>
<evidence type="ECO:0000313" key="11">
    <source>
        <dbReference type="EMBL" id="MEI2455675.1"/>
    </source>
</evidence>
<gene>
    <name evidence="11" type="ORF">V2J18_13420</name>
</gene>
<evidence type="ECO:0000313" key="12">
    <source>
        <dbReference type="Proteomes" id="UP001387215"/>
    </source>
</evidence>
<feature type="domain" description="MacB-like periplasmic core" evidence="10">
    <location>
        <begin position="27"/>
        <end position="241"/>
    </location>
</feature>
<feature type="transmembrane region" description="Helical" evidence="8">
    <location>
        <begin position="22"/>
        <end position="51"/>
    </location>
</feature>
<dbReference type="Proteomes" id="UP001387215">
    <property type="component" value="Unassembled WGS sequence"/>
</dbReference>
<dbReference type="PANTHER" id="PTHR30489:SF0">
    <property type="entry name" value="LIPOPROTEIN-RELEASING SYSTEM TRANSMEMBRANE PROTEIN LOLE"/>
    <property type="match status" value="1"/>
</dbReference>
<feature type="transmembrane region" description="Helical" evidence="8">
    <location>
        <begin position="270"/>
        <end position="288"/>
    </location>
</feature>
<evidence type="ECO:0000256" key="2">
    <source>
        <dbReference type="ARBA" id="ARBA00005236"/>
    </source>
</evidence>
<keyword evidence="4" id="KW-1003">Cell membrane</keyword>
<dbReference type="InterPro" id="IPR025857">
    <property type="entry name" value="MacB_PCD"/>
</dbReference>
<dbReference type="InterPro" id="IPR003838">
    <property type="entry name" value="ABC3_permease_C"/>
</dbReference>
<evidence type="ECO:0000259" key="10">
    <source>
        <dbReference type="Pfam" id="PF12704"/>
    </source>
</evidence>
<keyword evidence="12" id="KW-1185">Reference proteome</keyword>
<dbReference type="RefSeq" id="WP_064747572.1">
    <property type="nucleotide sequence ID" value="NZ_JBANDL010000002.1"/>
</dbReference>
<feature type="transmembrane region" description="Helical" evidence="8">
    <location>
        <begin position="380"/>
        <end position="400"/>
    </location>
</feature>
<comment type="similarity">
    <text evidence="2">Belongs to the ABC-4 integral membrane protein family. LolC/E subfamily.</text>
</comment>
<keyword evidence="11" id="KW-0449">Lipoprotein</keyword>
<accession>A0ABU8D5B1</accession>
<feature type="domain" description="ABC3 transporter permease C-terminal" evidence="9">
    <location>
        <begin position="274"/>
        <end position="407"/>
    </location>
</feature>
<keyword evidence="7 8" id="KW-0472">Membrane</keyword>
<feature type="transmembrane region" description="Helical" evidence="8">
    <location>
        <begin position="318"/>
        <end position="343"/>
    </location>
</feature>
<dbReference type="Pfam" id="PF02687">
    <property type="entry name" value="FtsX"/>
    <property type="match status" value="1"/>
</dbReference>
<evidence type="ECO:0000259" key="9">
    <source>
        <dbReference type="Pfam" id="PF02687"/>
    </source>
</evidence>
<comment type="caution">
    <text evidence="11">The sequence shown here is derived from an EMBL/GenBank/DDBJ whole genome shotgun (WGS) entry which is preliminary data.</text>
</comment>
<dbReference type="Pfam" id="PF12704">
    <property type="entry name" value="MacB_PCD"/>
    <property type="match status" value="1"/>
</dbReference>
<keyword evidence="6 8" id="KW-1133">Transmembrane helix</keyword>
<evidence type="ECO:0000256" key="3">
    <source>
        <dbReference type="ARBA" id="ARBA00022448"/>
    </source>
</evidence>
<name>A0ABU8D5B1_9GAMM</name>
<evidence type="ECO:0000256" key="5">
    <source>
        <dbReference type="ARBA" id="ARBA00022692"/>
    </source>
</evidence>
<protein>
    <submittedName>
        <fullName evidence="11">Lipoprotein-releasing ABC transporter permease subunit</fullName>
    </submittedName>
</protein>